<feature type="transmembrane region" description="Helical" evidence="2">
    <location>
        <begin position="293"/>
        <end position="314"/>
    </location>
</feature>
<feature type="transmembrane region" description="Helical" evidence="2">
    <location>
        <begin position="364"/>
        <end position="390"/>
    </location>
</feature>
<evidence type="ECO:0000313" key="3">
    <source>
        <dbReference type="EMBL" id="ASK65267.1"/>
    </source>
</evidence>
<keyword evidence="4" id="KW-1185">Reference proteome</keyword>
<feature type="region of interest" description="Disordered" evidence="1">
    <location>
        <begin position="1"/>
        <end position="91"/>
    </location>
</feature>
<dbReference type="RefSeq" id="WP_089064509.1">
    <property type="nucleotide sequence ID" value="NZ_CP022316.1"/>
</dbReference>
<feature type="transmembrane region" description="Helical" evidence="2">
    <location>
        <begin position="334"/>
        <end position="357"/>
    </location>
</feature>
<feature type="transmembrane region" description="Helical" evidence="2">
    <location>
        <begin position="496"/>
        <end position="515"/>
    </location>
</feature>
<dbReference type="OrthoDB" id="3818356at2"/>
<evidence type="ECO:0000256" key="1">
    <source>
        <dbReference type="SAM" id="MobiDB-lite"/>
    </source>
</evidence>
<keyword evidence="2" id="KW-0472">Membrane</keyword>
<evidence type="ECO:0000256" key="2">
    <source>
        <dbReference type="SAM" id="Phobius"/>
    </source>
</evidence>
<keyword evidence="2" id="KW-0812">Transmembrane</keyword>
<gene>
    <name evidence="3" type="ORF">CFK39_04835</name>
</gene>
<accession>A0A220UAY5</accession>
<feature type="transmembrane region" description="Helical" evidence="2">
    <location>
        <begin position="172"/>
        <end position="193"/>
    </location>
</feature>
<feature type="transmembrane region" description="Helical" evidence="2">
    <location>
        <begin position="419"/>
        <end position="440"/>
    </location>
</feature>
<evidence type="ECO:0000313" key="4">
    <source>
        <dbReference type="Proteomes" id="UP000198398"/>
    </source>
</evidence>
<feature type="transmembrane region" description="Helical" evidence="2">
    <location>
        <begin position="246"/>
        <end position="272"/>
    </location>
</feature>
<feature type="compositionally biased region" description="Low complexity" evidence="1">
    <location>
        <begin position="40"/>
        <end position="52"/>
    </location>
</feature>
<dbReference type="AlphaFoldDB" id="A0A220UAY5"/>
<feature type="compositionally biased region" description="Low complexity" evidence="1">
    <location>
        <begin position="60"/>
        <end position="91"/>
    </location>
</feature>
<reference evidence="4" key="1">
    <citation type="submission" date="2017-07" db="EMBL/GenBank/DDBJ databases">
        <title>Brachybacterium sp. VR2415.</title>
        <authorList>
            <person name="Tak E.J."/>
            <person name="Bae J.-W."/>
        </authorList>
    </citation>
    <scope>NUCLEOTIDE SEQUENCE [LARGE SCALE GENOMIC DNA]</scope>
    <source>
        <strain evidence="4">VR2415</strain>
    </source>
</reference>
<dbReference type="KEGG" id="brv:CFK39_04835"/>
<organism evidence="3 4">
    <name type="scientific">Brachybacterium avium</name>
    <dbReference type="NCBI Taxonomy" id="2017485"/>
    <lineage>
        <taxon>Bacteria</taxon>
        <taxon>Bacillati</taxon>
        <taxon>Actinomycetota</taxon>
        <taxon>Actinomycetes</taxon>
        <taxon>Micrococcales</taxon>
        <taxon>Dermabacteraceae</taxon>
        <taxon>Brachybacterium</taxon>
    </lineage>
</organism>
<feature type="transmembrane region" description="Helical" evidence="2">
    <location>
        <begin position="205"/>
        <end position="226"/>
    </location>
</feature>
<name>A0A220UAY5_9MICO</name>
<keyword evidence="2" id="KW-1133">Transmembrane helix</keyword>
<protein>
    <submittedName>
        <fullName evidence="3">Uncharacterized protein</fullName>
    </submittedName>
</protein>
<sequence length="555" mass="57138">MSETNHPYGDRWSQSRPGSGYPGHEAGPYGYNEVPPTAPPSGGSAGSVPSAPEYGVAHDSAAPPSSADSAAPGPWAASASSASAAPSGSPGAQALSASQVGAALRRFGIGNPLPTFVIGALAYVVALGAALVVIVSAVLAILTLGTGGAAGGVTDPIGGSSSPSGAGGWRGIVGLVGIPFQLVSLASFGSYGLELNLGFLGSASMSFRGMPLLITAAMVATAFFAARGVQRRWGTGRWGSNGVLGALLWSGISGLSVAIFAVIATRVTAFVVKDDSTGFDGMSISMHSAGADMFFGTWVLIALPLFLGHVAGIAKPAWWPLVADLAAAPRLVLVHALAFAVPVGALLMVGGAITMLVEGEGRSVLSLLLALPIWGLSGLALLPGLGMLAVPVHLNLRGGVEEFGMERTNEFLWFFDLPWYAWIPLVLIALLMPVVVSLLWHRDREIETGNILALVASWVALPFAYFGGSIVLLALVWTSMNAQLGMMGNVVVNVGLAPWIPLVAFFIGVLVEVLARFGAPFADQFVPGVLVNWFRRSARARRAAVPENMTGEPTP</sequence>
<dbReference type="Proteomes" id="UP000198398">
    <property type="component" value="Chromosome"/>
</dbReference>
<proteinExistence type="predicted"/>
<dbReference type="EMBL" id="CP022316">
    <property type="protein sequence ID" value="ASK65267.1"/>
    <property type="molecule type" value="Genomic_DNA"/>
</dbReference>
<feature type="transmembrane region" description="Helical" evidence="2">
    <location>
        <begin position="115"/>
        <end position="142"/>
    </location>
</feature>
<feature type="transmembrane region" description="Helical" evidence="2">
    <location>
        <begin position="452"/>
        <end position="476"/>
    </location>
</feature>